<dbReference type="InterPro" id="IPR010177">
    <property type="entry name" value="Paired_CXXCH_1"/>
</dbReference>
<evidence type="ECO:0000256" key="1">
    <source>
        <dbReference type="ARBA" id="ARBA00022729"/>
    </source>
</evidence>
<dbReference type="PANTHER" id="PTHR35038:SF8">
    <property type="entry name" value="C-TYPE POLYHEME CYTOCHROME OMCC"/>
    <property type="match status" value="1"/>
</dbReference>
<dbReference type="InterPro" id="IPR023155">
    <property type="entry name" value="Cyt_c-552/4"/>
</dbReference>
<sequence>MKGILATSNKIIDDRALRLSSSCFPIISLKQLANLATALLPNAFLLTMIVVAGGLLTGISVSDKSSQADQSLPVTNDQPKLAADANAAAANYGEPTYVGRDACRECHATNYQLHARHGHHSTFSLANDPAIAELFDGQTYDAGEPYGTYHYHRDESGLYVTIPKKFGDRPFRLDYALGSPKGAVTLISLIPDTKGGTIAIEHRASWFKATGALGPTPQEDPGSPRIPAEFFGLKHEGIVMEKCVYCHTTQGTIEDQSITNLVGNVNCEKCHGPASEHVRQARLSPNPPKFSVGKSDWDVEAEIQLCGDCHRLPLTISRKKLRDYPDELVRFQPVGLLRSACYLKSDGDFTCSTCHNPHESFKDVSKTQYEATCIECHQESESDHVACPVSPQTDCIRCHMPEKELPGLHIGFHDHWIRVRDDQ</sequence>
<protein>
    <submittedName>
        <fullName evidence="5">Cytochrome c3 family protein</fullName>
    </submittedName>
</protein>
<feature type="domain" description="Cytochrome c-552/4" evidence="4">
    <location>
        <begin position="240"/>
        <end position="272"/>
    </location>
</feature>
<evidence type="ECO:0000256" key="2">
    <source>
        <dbReference type="SAM" id="Phobius"/>
    </source>
</evidence>
<proteinExistence type="predicted"/>
<feature type="domain" description="Doubled CXXCH motif" evidence="3">
    <location>
        <begin position="350"/>
        <end position="380"/>
    </location>
</feature>
<evidence type="ECO:0000313" key="6">
    <source>
        <dbReference type="Proteomes" id="UP001239462"/>
    </source>
</evidence>
<gene>
    <name evidence="5" type="ORF">QTN89_10840</name>
</gene>
<dbReference type="Proteomes" id="UP001239462">
    <property type="component" value="Unassembled WGS sequence"/>
</dbReference>
<dbReference type="RefSeq" id="WP_289163500.1">
    <property type="nucleotide sequence ID" value="NZ_JASZZN010000007.1"/>
</dbReference>
<keyword evidence="2" id="KW-0812">Transmembrane</keyword>
<keyword evidence="2" id="KW-0472">Membrane</keyword>
<dbReference type="Pfam" id="PF09699">
    <property type="entry name" value="Paired_CXXCH_1"/>
    <property type="match status" value="1"/>
</dbReference>
<dbReference type="Gene3D" id="3.90.10.10">
    <property type="entry name" value="Cytochrome C3"/>
    <property type="match status" value="1"/>
</dbReference>
<accession>A0ABT7PHE7</accession>
<dbReference type="InterPro" id="IPR051829">
    <property type="entry name" value="Multiheme_Cytochr_ET"/>
</dbReference>
<evidence type="ECO:0000259" key="3">
    <source>
        <dbReference type="Pfam" id="PF09699"/>
    </source>
</evidence>
<keyword evidence="1" id="KW-0732">Signal</keyword>
<comment type="caution">
    <text evidence="5">The sequence shown here is derived from an EMBL/GenBank/DDBJ whole genome shotgun (WGS) entry which is preliminary data.</text>
</comment>
<dbReference type="Pfam" id="PF13435">
    <property type="entry name" value="Cytochrome_C554"/>
    <property type="match status" value="1"/>
</dbReference>
<dbReference type="EMBL" id="JASZZN010000007">
    <property type="protein sequence ID" value="MDM4015929.1"/>
    <property type="molecule type" value="Genomic_DNA"/>
</dbReference>
<dbReference type="Gene3D" id="1.10.1130.10">
    <property type="entry name" value="Flavocytochrome C3, Chain A"/>
    <property type="match status" value="1"/>
</dbReference>
<keyword evidence="2" id="KW-1133">Transmembrane helix</keyword>
<reference evidence="5 6" key="1">
    <citation type="submission" date="2023-06" db="EMBL/GenBank/DDBJ databases">
        <title>Roseiconus lacunae JC819 isolated from Gulf of Mannar region, Tamil Nadu.</title>
        <authorList>
            <person name="Pk S."/>
            <person name="Ch S."/>
            <person name="Ch V.R."/>
        </authorList>
    </citation>
    <scope>NUCLEOTIDE SEQUENCE [LARGE SCALE GENOMIC DNA]</scope>
    <source>
        <strain evidence="5 6">JC819</strain>
    </source>
</reference>
<feature type="transmembrane region" description="Helical" evidence="2">
    <location>
        <begin position="39"/>
        <end position="61"/>
    </location>
</feature>
<organism evidence="5 6">
    <name type="scientific">Roseiconus lacunae</name>
    <dbReference type="NCBI Taxonomy" id="2605694"/>
    <lineage>
        <taxon>Bacteria</taxon>
        <taxon>Pseudomonadati</taxon>
        <taxon>Planctomycetota</taxon>
        <taxon>Planctomycetia</taxon>
        <taxon>Pirellulales</taxon>
        <taxon>Pirellulaceae</taxon>
        <taxon>Roseiconus</taxon>
    </lineage>
</organism>
<evidence type="ECO:0000313" key="5">
    <source>
        <dbReference type="EMBL" id="MDM4015929.1"/>
    </source>
</evidence>
<dbReference type="InterPro" id="IPR036280">
    <property type="entry name" value="Multihaem_cyt_sf"/>
</dbReference>
<keyword evidence="6" id="KW-1185">Reference proteome</keyword>
<name>A0ABT7PHE7_9BACT</name>
<dbReference type="PANTHER" id="PTHR35038">
    <property type="entry name" value="DISSIMILATORY SULFITE REDUCTASE SIRA"/>
    <property type="match status" value="1"/>
</dbReference>
<evidence type="ECO:0000259" key="4">
    <source>
        <dbReference type="Pfam" id="PF13435"/>
    </source>
</evidence>
<dbReference type="SUPFAM" id="SSF48695">
    <property type="entry name" value="Multiheme cytochromes"/>
    <property type="match status" value="1"/>
</dbReference>